<dbReference type="GO" id="GO:0003676">
    <property type="term" value="F:nucleic acid binding"/>
    <property type="evidence" value="ECO:0007669"/>
    <property type="project" value="InterPro"/>
</dbReference>
<dbReference type="GO" id="GO:0004519">
    <property type="term" value="F:endonuclease activity"/>
    <property type="evidence" value="ECO:0007669"/>
    <property type="project" value="UniProtKB-KW"/>
</dbReference>
<keyword evidence="8" id="KW-1185">Reference proteome</keyword>
<dbReference type="PANTHER" id="PTHR11437">
    <property type="entry name" value="RIBONUCLEASE"/>
    <property type="match status" value="1"/>
</dbReference>
<sequence length="138" mass="15477">MKIHQSTVILLLVICTSLPTYSQNYEAFKRKHVAPGMRAKDCTAVIENRRINRYGPCKQTNTFIIAAEAQIKEVCISGKGDGKTYKSNTYFYVIDCTFDKKEWNSCKYKDDVNPKVTQITLTCEGGVPVHYGPAKTAG</sequence>
<dbReference type="GO" id="GO:0016787">
    <property type="term" value="F:hydrolase activity"/>
    <property type="evidence" value="ECO:0007669"/>
    <property type="project" value="UniProtKB-KW"/>
</dbReference>
<feature type="chain" id="PRO_5043106698" description="Ribonuclease A-domain domain-containing protein" evidence="5">
    <location>
        <begin position="23"/>
        <end position="138"/>
    </location>
</feature>
<protein>
    <recommendedName>
        <fullName evidence="6">Ribonuclease A-domain domain-containing protein</fullName>
    </recommendedName>
</protein>
<keyword evidence="2 5" id="KW-0540">Nuclease</keyword>
<evidence type="ECO:0000259" key="6">
    <source>
        <dbReference type="SMART" id="SM00092"/>
    </source>
</evidence>
<keyword evidence="4 5" id="KW-0378">Hydrolase</keyword>
<comment type="similarity">
    <text evidence="1 5">Belongs to the pancreatic ribonuclease family.</text>
</comment>
<keyword evidence="3 5" id="KW-0255">Endonuclease</keyword>
<comment type="caution">
    <text evidence="7">The sequence shown here is derived from an EMBL/GenBank/DDBJ whole genome shotgun (WGS) entry which is preliminary data.</text>
</comment>
<evidence type="ECO:0000256" key="1">
    <source>
        <dbReference type="ARBA" id="ARBA00005600"/>
    </source>
</evidence>
<dbReference type="InterPro" id="IPR023411">
    <property type="entry name" value="RNaseA_AS"/>
</dbReference>
<dbReference type="AlphaFoldDB" id="A0AAW2A297"/>
<evidence type="ECO:0000256" key="5">
    <source>
        <dbReference type="RuleBase" id="RU000651"/>
    </source>
</evidence>
<gene>
    <name evidence="7" type="ORF">ABG768_001636</name>
</gene>
<evidence type="ECO:0000313" key="8">
    <source>
        <dbReference type="Proteomes" id="UP001479290"/>
    </source>
</evidence>
<dbReference type="GO" id="GO:0004540">
    <property type="term" value="F:RNA nuclease activity"/>
    <property type="evidence" value="ECO:0007669"/>
    <property type="project" value="TreeGrafter"/>
</dbReference>
<organism evidence="7 8">
    <name type="scientific">Culter alburnus</name>
    <name type="common">Topmouth culter</name>
    <dbReference type="NCBI Taxonomy" id="194366"/>
    <lineage>
        <taxon>Eukaryota</taxon>
        <taxon>Metazoa</taxon>
        <taxon>Chordata</taxon>
        <taxon>Craniata</taxon>
        <taxon>Vertebrata</taxon>
        <taxon>Euteleostomi</taxon>
        <taxon>Actinopterygii</taxon>
        <taxon>Neopterygii</taxon>
        <taxon>Teleostei</taxon>
        <taxon>Ostariophysi</taxon>
        <taxon>Cypriniformes</taxon>
        <taxon>Xenocyprididae</taxon>
        <taxon>Xenocypridinae</taxon>
        <taxon>Culter</taxon>
    </lineage>
</organism>
<evidence type="ECO:0000256" key="3">
    <source>
        <dbReference type="ARBA" id="ARBA00022759"/>
    </source>
</evidence>
<dbReference type="SMART" id="SM00092">
    <property type="entry name" value="RNAse_Pc"/>
    <property type="match status" value="1"/>
</dbReference>
<dbReference type="Pfam" id="PF00074">
    <property type="entry name" value="RnaseA"/>
    <property type="match status" value="1"/>
</dbReference>
<dbReference type="Proteomes" id="UP001479290">
    <property type="component" value="Unassembled WGS sequence"/>
</dbReference>
<evidence type="ECO:0000256" key="2">
    <source>
        <dbReference type="ARBA" id="ARBA00022722"/>
    </source>
</evidence>
<dbReference type="PANTHER" id="PTHR11437:SF66">
    <property type="entry name" value="RNASE 3"/>
    <property type="match status" value="1"/>
</dbReference>
<evidence type="ECO:0000313" key="7">
    <source>
        <dbReference type="EMBL" id="KAK9967228.1"/>
    </source>
</evidence>
<feature type="signal peptide" evidence="5">
    <location>
        <begin position="1"/>
        <end position="22"/>
    </location>
</feature>
<reference evidence="7 8" key="1">
    <citation type="submission" date="2024-05" db="EMBL/GenBank/DDBJ databases">
        <title>A high-quality chromosomal-level genome assembly of Topmouth culter (Culter alburnus).</title>
        <authorList>
            <person name="Zhao H."/>
        </authorList>
    </citation>
    <scope>NUCLEOTIDE SEQUENCE [LARGE SCALE GENOMIC DNA]</scope>
    <source>
        <strain evidence="7">CATC2023</strain>
        <tissue evidence="7">Muscle</tissue>
    </source>
</reference>
<dbReference type="PROSITE" id="PS00127">
    <property type="entry name" value="RNASE_PANCREATIC"/>
    <property type="match status" value="1"/>
</dbReference>
<dbReference type="InterPro" id="IPR036816">
    <property type="entry name" value="RNaseA-like_dom_sf"/>
</dbReference>
<accession>A0AAW2A297</accession>
<name>A0AAW2A297_CULAL</name>
<dbReference type="SUPFAM" id="SSF54076">
    <property type="entry name" value="RNase A-like"/>
    <property type="match status" value="1"/>
</dbReference>
<dbReference type="EMBL" id="JAWDJR010000010">
    <property type="protein sequence ID" value="KAK9967228.1"/>
    <property type="molecule type" value="Genomic_DNA"/>
</dbReference>
<dbReference type="GO" id="GO:0050830">
    <property type="term" value="P:defense response to Gram-positive bacterium"/>
    <property type="evidence" value="ECO:0007669"/>
    <property type="project" value="TreeGrafter"/>
</dbReference>
<keyword evidence="5" id="KW-0732">Signal</keyword>
<feature type="domain" description="Ribonuclease A-domain" evidence="6">
    <location>
        <begin position="21"/>
        <end position="135"/>
    </location>
</feature>
<dbReference type="Gene3D" id="3.10.130.10">
    <property type="entry name" value="Ribonuclease A-like domain"/>
    <property type="match status" value="1"/>
</dbReference>
<dbReference type="InterPro" id="IPR023412">
    <property type="entry name" value="RNaseA_domain"/>
</dbReference>
<proteinExistence type="inferred from homology"/>
<evidence type="ECO:0000256" key="4">
    <source>
        <dbReference type="ARBA" id="ARBA00022801"/>
    </source>
</evidence>
<dbReference type="InterPro" id="IPR001427">
    <property type="entry name" value="RNaseA"/>
</dbReference>